<dbReference type="EMBL" id="SHKM01000002">
    <property type="protein sequence ID" value="RZT76828.1"/>
    <property type="molecule type" value="Genomic_DNA"/>
</dbReference>
<dbReference type="RefSeq" id="WP_130459885.1">
    <property type="nucleotide sequence ID" value="NZ_SHKM01000002.1"/>
</dbReference>
<comment type="caution">
    <text evidence="1">The sequence shown here is derived from an EMBL/GenBank/DDBJ whole genome shotgun (WGS) entry which is preliminary data.</text>
</comment>
<name>A0ABY0INN7_9RHOO</name>
<protein>
    <submittedName>
        <fullName evidence="1">Uncharacterized protein</fullName>
    </submittedName>
</protein>
<organism evidence="1 2">
    <name type="scientific">Azospira oryzae</name>
    <dbReference type="NCBI Taxonomy" id="146939"/>
    <lineage>
        <taxon>Bacteria</taxon>
        <taxon>Pseudomonadati</taxon>
        <taxon>Pseudomonadota</taxon>
        <taxon>Betaproteobacteria</taxon>
        <taxon>Rhodocyclales</taxon>
        <taxon>Rhodocyclaceae</taxon>
        <taxon>Azospira</taxon>
    </lineage>
</organism>
<sequence>MACHEHLHPRLPFPLLLVGCALAIAAAALLLGAGIGAGGAGTAETMPGMSRAEWREAGLLYLADQRNGQVRVFRLRGDLPVPVATLAPGPRRSIRALGLDGAAERLWVLDVAGLSLYDARSQVLLGHWPAPAGVAFQSLLEGTSPSRPLAVLAADGAEYRLGAADLMAGGRPAWQVRRAS</sequence>
<dbReference type="SUPFAM" id="SSF101898">
    <property type="entry name" value="NHL repeat"/>
    <property type="match status" value="1"/>
</dbReference>
<gene>
    <name evidence="1" type="ORF">EV678_2711</name>
</gene>
<evidence type="ECO:0000313" key="2">
    <source>
        <dbReference type="Proteomes" id="UP000292136"/>
    </source>
</evidence>
<keyword evidence="2" id="KW-1185">Reference proteome</keyword>
<proteinExistence type="predicted"/>
<reference evidence="1 2" key="1">
    <citation type="submission" date="2019-02" db="EMBL/GenBank/DDBJ databases">
        <title>Genomic Encyclopedia of Type Strains, Phase IV (KMG-IV): sequencing the most valuable type-strain genomes for metagenomic binning, comparative biology and taxonomic classification.</title>
        <authorList>
            <person name="Goeker M."/>
        </authorList>
    </citation>
    <scope>NUCLEOTIDE SEQUENCE [LARGE SCALE GENOMIC DNA]</scope>
    <source>
        <strain evidence="1 2">DSM 21223</strain>
    </source>
</reference>
<evidence type="ECO:0000313" key="1">
    <source>
        <dbReference type="EMBL" id="RZT76828.1"/>
    </source>
</evidence>
<accession>A0ABY0INN7</accession>
<dbReference type="Proteomes" id="UP000292136">
    <property type="component" value="Unassembled WGS sequence"/>
</dbReference>